<feature type="transmembrane region" description="Helical" evidence="2">
    <location>
        <begin position="290"/>
        <end position="311"/>
    </location>
</feature>
<proteinExistence type="predicted"/>
<evidence type="ECO:0000313" key="4">
    <source>
        <dbReference type="EMBL" id="GAA4993875.1"/>
    </source>
</evidence>
<evidence type="ECO:0000313" key="5">
    <source>
        <dbReference type="Proteomes" id="UP001500466"/>
    </source>
</evidence>
<dbReference type="InterPro" id="IPR050879">
    <property type="entry name" value="Acyltransferase_3"/>
</dbReference>
<feature type="transmembrane region" description="Helical" evidence="2">
    <location>
        <begin position="318"/>
        <end position="334"/>
    </location>
</feature>
<dbReference type="EMBL" id="BAABHS010000050">
    <property type="protein sequence ID" value="GAA4993875.1"/>
    <property type="molecule type" value="Genomic_DNA"/>
</dbReference>
<feature type="transmembrane region" description="Helical" evidence="2">
    <location>
        <begin position="129"/>
        <end position="150"/>
    </location>
</feature>
<name>A0ABP9ICY2_9ACTN</name>
<gene>
    <name evidence="4" type="ORF">GCM10023205_78250</name>
</gene>
<dbReference type="PANTHER" id="PTHR23028:SF53">
    <property type="entry name" value="ACYL_TRANSF_3 DOMAIN-CONTAINING PROTEIN"/>
    <property type="match status" value="1"/>
</dbReference>
<feature type="transmembrane region" description="Helical" evidence="2">
    <location>
        <begin position="181"/>
        <end position="201"/>
    </location>
</feature>
<keyword evidence="4" id="KW-0808">Transferase</keyword>
<dbReference type="Pfam" id="PF01757">
    <property type="entry name" value="Acyl_transf_3"/>
    <property type="match status" value="1"/>
</dbReference>
<evidence type="ECO:0000259" key="3">
    <source>
        <dbReference type="Pfam" id="PF01757"/>
    </source>
</evidence>
<sequence>MSHNLISNTASSDAAPVRDRAEPQKAPPVHGDGSAGAPSKRVRRPRLAALDGFRFAAAMMMVLYHYAGYAGGVSGGAWAGRRTTDLFGGFSDVAAYGWTGVELFFLISGFVICMSTWGRGLGDFFRSRVVRLYPAYWVAVLATAAVLTLWPQVRQGPSYSDMLMNLTMLHEPMGVKSVDGVYWTLWAELRFYLLFGLLVVWRGVTYRRTVLFCVLWLAAVAVSTQMGGGMLSVAVQPRYAAFFIGGVAFYLIHRFGPDPLLWGIVGMSWLFAQHAIAVEAPRQVDGNHPHLSVSVCIALVTFFYLIMAILALGLLDRVTWNGLTVMGALTYPLYLIHEDIGWTLIYDGSGHMNAWALLAAVTAGAIAAAYILNRCVERPLVPVLSQGLSTGLSRIRNPVERVRGGS</sequence>
<feature type="transmembrane region" description="Helical" evidence="2">
    <location>
        <begin position="237"/>
        <end position="253"/>
    </location>
</feature>
<feature type="domain" description="Acyltransferase 3" evidence="3">
    <location>
        <begin position="48"/>
        <end position="373"/>
    </location>
</feature>
<feature type="transmembrane region" description="Helical" evidence="2">
    <location>
        <begin position="95"/>
        <end position="117"/>
    </location>
</feature>
<dbReference type="PANTHER" id="PTHR23028">
    <property type="entry name" value="ACETYLTRANSFERASE"/>
    <property type="match status" value="1"/>
</dbReference>
<dbReference type="InterPro" id="IPR002656">
    <property type="entry name" value="Acyl_transf_3_dom"/>
</dbReference>
<keyword evidence="4" id="KW-0012">Acyltransferase</keyword>
<comment type="caution">
    <text evidence="4">The sequence shown here is derived from an EMBL/GenBank/DDBJ whole genome shotgun (WGS) entry which is preliminary data.</text>
</comment>
<keyword evidence="2" id="KW-0812">Transmembrane</keyword>
<feature type="compositionally biased region" description="Polar residues" evidence="1">
    <location>
        <begin position="1"/>
        <end position="12"/>
    </location>
</feature>
<feature type="transmembrane region" description="Helical" evidence="2">
    <location>
        <begin position="354"/>
        <end position="372"/>
    </location>
</feature>
<dbReference type="Proteomes" id="UP001500466">
    <property type="component" value="Unassembled WGS sequence"/>
</dbReference>
<keyword evidence="2" id="KW-0472">Membrane</keyword>
<keyword evidence="2" id="KW-1133">Transmembrane helix</keyword>
<feature type="transmembrane region" description="Helical" evidence="2">
    <location>
        <begin position="210"/>
        <end position="231"/>
    </location>
</feature>
<accession>A0ABP9ICY2</accession>
<reference evidence="5" key="1">
    <citation type="journal article" date="2019" name="Int. J. Syst. Evol. Microbiol.">
        <title>The Global Catalogue of Microorganisms (GCM) 10K type strain sequencing project: providing services to taxonomists for standard genome sequencing and annotation.</title>
        <authorList>
            <consortium name="The Broad Institute Genomics Platform"/>
            <consortium name="The Broad Institute Genome Sequencing Center for Infectious Disease"/>
            <person name="Wu L."/>
            <person name="Ma J."/>
        </authorList>
    </citation>
    <scope>NUCLEOTIDE SEQUENCE [LARGE SCALE GENOMIC DNA]</scope>
    <source>
        <strain evidence="5">JCM 17986</strain>
    </source>
</reference>
<feature type="region of interest" description="Disordered" evidence="1">
    <location>
        <begin position="1"/>
        <end position="41"/>
    </location>
</feature>
<organism evidence="4 5">
    <name type="scientific">Yinghuangia aomiensis</name>
    <dbReference type="NCBI Taxonomy" id="676205"/>
    <lineage>
        <taxon>Bacteria</taxon>
        <taxon>Bacillati</taxon>
        <taxon>Actinomycetota</taxon>
        <taxon>Actinomycetes</taxon>
        <taxon>Kitasatosporales</taxon>
        <taxon>Streptomycetaceae</taxon>
        <taxon>Yinghuangia</taxon>
    </lineage>
</organism>
<dbReference type="RefSeq" id="WP_345680634.1">
    <property type="nucleotide sequence ID" value="NZ_BAABHS010000050.1"/>
</dbReference>
<keyword evidence="5" id="KW-1185">Reference proteome</keyword>
<evidence type="ECO:0000256" key="1">
    <source>
        <dbReference type="SAM" id="MobiDB-lite"/>
    </source>
</evidence>
<evidence type="ECO:0000256" key="2">
    <source>
        <dbReference type="SAM" id="Phobius"/>
    </source>
</evidence>
<feature type="transmembrane region" description="Helical" evidence="2">
    <location>
        <begin position="260"/>
        <end position="278"/>
    </location>
</feature>
<dbReference type="GO" id="GO:0016746">
    <property type="term" value="F:acyltransferase activity"/>
    <property type="evidence" value="ECO:0007669"/>
    <property type="project" value="UniProtKB-KW"/>
</dbReference>
<protein>
    <submittedName>
        <fullName evidence="4">Acyltransferase</fullName>
    </submittedName>
</protein>